<evidence type="ECO:0000259" key="1">
    <source>
        <dbReference type="Pfam" id="PF12867"/>
    </source>
</evidence>
<dbReference type="InterPro" id="IPR034660">
    <property type="entry name" value="DinB/YfiT-like"/>
</dbReference>
<gene>
    <name evidence="2" type="ORF">GCM10011444_02470</name>
</gene>
<evidence type="ECO:0000313" key="2">
    <source>
        <dbReference type="EMBL" id="GGI55938.1"/>
    </source>
</evidence>
<comment type="caution">
    <text evidence="2">The sequence shown here is derived from an EMBL/GenBank/DDBJ whole genome shotgun (WGS) entry which is preliminary data.</text>
</comment>
<dbReference type="Proteomes" id="UP000624701">
    <property type="component" value="Unassembled WGS sequence"/>
</dbReference>
<keyword evidence="3" id="KW-1185">Reference proteome</keyword>
<reference evidence="3" key="1">
    <citation type="journal article" date="2019" name="Int. J. Syst. Evol. Microbiol.">
        <title>The Global Catalogue of Microorganisms (GCM) 10K type strain sequencing project: providing services to taxonomists for standard genome sequencing and annotation.</title>
        <authorList>
            <consortium name="The Broad Institute Genomics Platform"/>
            <consortium name="The Broad Institute Genome Sequencing Center for Infectious Disease"/>
            <person name="Wu L."/>
            <person name="Ma J."/>
        </authorList>
    </citation>
    <scope>NUCLEOTIDE SEQUENCE [LARGE SCALE GENOMIC DNA]</scope>
    <source>
        <strain evidence="3">CCM 8681</strain>
    </source>
</reference>
<evidence type="ECO:0000313" key="3">
    <source>
        <dbReference type="Proteomes" id="UP000624701"/>
    </source>
</evidence>
<accession>A0ABQ2BWP3</accession>
<name>A0ABQ2BWP3_9FLAO</name>
<dbReference type="Gene3D" id="1.20.120.450">
    <property type="entry name" value="dinb family like domain"/>
    <property type="match status" value="1"/>
</dbReference>
<organism evidence="2 3">
    <name type="scientific">Winogradskyella haliclonae</name>
    <dbReference type="NCBI Taxonomy" id="2048558"/>
    <lineage>
        <taxon>Bacteria</taxon>
        <taxon>Pseudomonadati</taxon>
        <taxon>Bacteroidota</taxon>
        <taxon>Flavobacteriia</taxon>
        <taxon>Flavobacteriales</taxon>
        <taxon>Flavobacteriaceae</taxon>
        <taxon>Winogradskyella</taxon>
    </lineage>
</organism>
<proteinExistence type="predicted"/>
<feature type="domain" description="DinB-like" evidence="1">
    <location>
        <begin position="30"/>
        <end position="148"/>
    </location>
</feature>
<dbReference type="RefSeq" id="WP_188372879.1">
    <property type="nucleotide sequence ID" value="NZ_BMDQ01000001.1"/>
</dbReference>
<dbReference type="EMBL" id="BMDQ01000001">
    <property type="protein sequence ID" value="GGI55938.1"/>
    <property type="molecule type" value="Genomic_DNA"/>
</dbReference>
<dbReference type="Pfam" id="PF12867">
    <property type="entry name" value="DinB_2"/>
    <property type="match status" value="1"/>
</dbReference>
<protein>
    <recommendedName>
        <fullName evidence="1">DinB-like domain-containing protein</fullName>
    </recommendedName>
</protein>
<dbReference type="InterPro" id="IPR024775">
    <property type="entry name" value="DinB-like"/>
</dbReference>
<sequence length="154" mass="17608">MKNHSKLDSYIKQLETHIPEYEISNSKISKSTVGWQIDHSLKVINGIIGLLKDAPTDKTPKLRFSGRLFLTLGYIPRGMGKAPKHVLPPEHIEKIQLDEQLAMAKELVPELKNVNTKATFKHPYFGILTKQQSIRFIEVHTKHHLKIIKDILKG</sequence>
<dbReference type="SUPFAM" id="SSF109854">
    <property type="entry name" value="DinB/YfiT-like putative metalloenzymes"/>
    <property type="match status" value="1"/>
</dbReference>